<accession>A0ABD1JR38</accession>
<dbReference type="GO" id="GO:0005886">
    <property type="term" value="C:plasma membrane"/>
    <property type="evidence" value="ECO:0007669"/>
    <property type="project" value="UniProtKB-SubCell"/>
</dbReference>
<comment type="function">
    <text evidence="16">Cell surface proteoglycan.</text>
</comment>
<reference evidence="17 18" key="1">
    <citation type="submission" date="2024-09" db="EMBL/GenBank/DDBJ databases">
        <title>A chromosome-level genome assembly of Gray's grenadier anchovy, Coilia grayii.</title>
        <authorList>
            <person name="Fu Z."/>
        </authorList>
    </citation>
    <scope>NUCLEOTIDE SEQUENCE [LARGE SCALE GENOMIC DNA]</scope>
    <source>
        <strain evidence="17">G4</strain>
        <tissue evidence="17">Muscle</tissue>
    </source>
</reference>
<gene>
    <name evidence="17" type="ORF">ACEWY4_014008</name>
</gene>
<evidence type="ECO:0000256" key="14">
    <source>
        <dbReference type="ARBA" id="ARBA00023288"/>
    </source>
</evidence>
<keyword evidence="5" id="KW-1003">Cell membrane</keyword>
<name>A0ABD1JR38_9TELE</name>
<keyword evidence="8" id="KW-0732">Signal</keyword>
<evidence type="ECO:0000256" key="1">
    <source>
        <dbReference type="ARBA" id="ARBA00004239"/>
    </source>
</evidence>
<evidence type="ECO:0000256" key="12">
    <source>
        <dbReference type="ARBA" id="ARBA00023180"/>
    </source>
</evidence>
<keyword evidence="13 16" id="KW-0357">Heparan sulfate</keyword>
<protein>
    <recommendedName>
        <fullName evidence="4">Glypican-1</fullName>
    </recommendedName>
</protein>
<evidence type="ECO:0000256" key="7">
    <source>
        <dbReference type="ARBA" id="ARBA00022622"/>
    </source>
</evidence>
<evidence type="ECO:0000256" key="9">
    <source>
        <dbReference type="ARBA" id="ARBA00022974"/>
    </source>
</evidence>
<organism evidence="17 18">
    <name type="scientific">Coilia grayii</name>
    <name type="common">Gray's grenadier anchovy</name>
    <dbReference type="NCBI Taxonomy" id="363190"/>
    <lineage>
        <taxon>Eukaryota</taxon>
        <taxon>Metazoa</taxon>
        <taxon>Chordata</taxon>
        <taxon>Craniata</taxon>
        <taxon>Vertebrata</taxon>
        <taxon>Euteleostomi</taxon>
        <taxon>Actinopterygii</taxon>
        <taxon>Neopterygii</taxon>
        <taxon>Teleostei</taxon>
        <taxon>Clupei</taxon>
        <taxon>Clupeiformes</taxon>
        <taxon>Clupeoidei</taxon>
        <taxon>Engraulidae</taxon>
        <taxon>Coilinae</taxon>
        <taxon>Coilia</taxon>
    </lineage>
</organism>
<comment type="subcellular location">
    <subcellularLocation>
        <location evidence="2 16">Cell membrane</location>
        <topology evidence="2 16">Lipid-anchor</topology>
        <topology evidence="2 16">GPI-anchor</topology>
    </subcellularLocation>
    <subcellularLocation>
        <location evidence="1">Secreted</location>
        <location evidence="1">Extracellular space</location>
    </subcellularLocation>
</comment>
<keyword evidence="11" id="KW-1015">Disulfide bond</keyword>
<dbReference type="Pfam" id="PF01153">
    <property type="entry name" value="Glypican"/>
    <property type="match status" value="1"/>
</dbReference>
<keyword evidence="14 16" id="KW-0449">Lipoprotein</keyword>
<evidence type="ECO:0000256" key="2">
    <source>
        <dbReference type="ARBA" id="ARBA00004609"/>
    </source>
</evidence>
<keyword evidence="18" id="KW-1185">Reference proteome</keyword>
<sequence>MEATLVALSRRELEGVIREAGRSVQATLNAQYRSFDTYFLELLDGSERWMEAEFVSAVGGAYERNAGVLREFYTELRRFYRGSPLSLEEVLERLWSSLLERQLKATANVTVATTTPTTSSDDFLDCSLKEAELMQLQGHAPHNLHAPLLRTLLSARAFAQALTTAGEVVRKVSQVPLSDVCVDAVMKMMYCGQCHGVGSLKPCGNYCSNVMRGCLANQADLQPEWKTLIATLVQVASSFGGRPSLDEVLFSIPVRISEALRHLQDNMDIFTHKVRQACGVVSVEPTESSESVRRKRAVTVLHYKSSPSAAVRLEVQVSDVSNKLKEMQNFWLHLLVTLCKSRSSTTNDHCWNGMSKAKYLPEVTGSGLANQINNPEVEVDITKPDMSMRQQIMTLKVTTSRLLAALSGHDLDFQDNSDEVSGSGSGLCLDQSCTHSRVFVSKGSTYYPTENKKAKGTANQNLPCHALLLLSLASLLLRRH</sequence>
<evidence type="ECO:0000256" key="16">
    <source>
        <dbReference type="RuleBase" id="RU003519"/>
    </source>
</evidence>
<evidence type="ECO:0000313" key="18">
    <source>
        <dbReference type="Proteomes" id="UP001591681"/>
    </source>
</evidence>
<dbReference type="EMBL" id="JBHFQA010000012">
    <property type="protein sequence ID" value="KAL2089320.1"/>
    <property type="molecule type" value="Genomic_DNA"/>
</dbReference>
<keyword evidence="10 16" id="KW-0472">Membrane</keyword>
<evidence type="ECO:0000256" key="5">
    <source>
        <dbReference type="ARBA" id="ARBA00022475"/>
    </source>
</evidence>
<evidence type="ECO:0000313" key="17">
    <source>
        <dbReference type="EMBL" id="KAL2089320.1"/>
    </source>
</evidence>
<dbReference type="PANTHER" id="PTHR10822">
    <property type="entry name" value="GLYPICAN"/>
    <property type="match status" value="1"/>
</dbReference>
<dbReference type="AlphaFoldDB" id="A0ABD1JR38"/>
<keyword evidence="7 16" id="KW-0336">GPI-anchor</keyword>
<evidence type="ECO:0000256" key="4">
    <source>
        <dbReference type="ARBA" id="ARBA00014714"/>
    </source>
</evidence>
<keyword evidence="6" id="KW-0964">Secreted</keyword>
<dbReference type="GO" id="GO:0098552">
    <property type="term" value="C:side of membrane"/>
    <property type="evidence" value="ECO:0007669"/>
    <property type="project" value="UniProtKB-KW"/>
</dbReference>
<evidence type="ECO:0000256" key="11">
    <source>
        <dbReference type="ARBA" id="ARBA00023157"/>
    </source>
</evidence>
<comment type="similarity">
    <text evidence="3 15">Belongs to the glypican family.</text>
</comment>
<evidence type="ECO:0000256" key="15">
    <source>
        <dbReference type="RuleBase" id="RU003518"/>
    </source>
</evidence>
<keyword evidence="12" id="KW-0325">Glycoprotein</keyword>
<comment type="caution">
    <text evidence="17">The sequence shown here is derived from an EMBL/GenBank/DDBJ whole genome shotgun (WGS) entry which is preliminary data.</text>
</comment>
<evidence type="ECO:0000256" key="8">
    <source>
        <dbReference type="ARBA" id="ARBA00022729"/>
    </source>
</evidence>
<dbReference type="PROSITE" id="PS01207">
    <property type="entry name" value="GLYPICAN"/>
    <property type="match status" value="1"/>
</dbReference>
<evidence type="ECO:0000256" key="6">
    <source>
        <dbReference type="ARBA" id="ARBA00022525"/>
    </source>
</evidence>
<dbReference type="Proteomes" id="UP001591681">
    <property type="component" value="Unassembled WGS sequence"/>
</dbReference>
<dbReference type="PANTHER" id="PTHR10822:SF8">
    <property type="entry name" value="GLYPICAN-1"/>
    <property type="match status" value="1"/>
</dbReference>
<evidence type="ECO:0000256" key="3">
    <source>
        <dbReference type="ARBA" id="ARBA00010260"/>
    </source>
</evidence>
<dbReference type="InterPro" id="IPR019803">
    <property type="entry name" value="Glypican_CS"/>
</dbReference>
<keyword evidence="9 16" id="KW-0654">Proteoglycan</keyword>
<evidence type="ECO:0000256" key="10">
    <source>
        <dbReference type="ARBA" id="ARBA00023136"/>
    </source>
</evidence>
<proteinExistence type="inferred from homology"/>
<evidence type="ECO:0000256" key="13">
    <source>
        <dbReference type="ARBA" id="ARBA00023207"/>
    </source>
</evidence>
<dbReference type="InterPro" id="IPR001863">
    <property type="entry name" value="Glypican"/>
</dbReference>
<dbReference type="GO" id="GO:0005576">
    <property type="term" value="C:extracellular region"/>
    <property type="evidence" value="ECO:0007669"/>
    <property type="project" value="UniProtKB-SubCell"/>
</dbReference>